<organism evidence="1 2">
    <name type="scientific">Aristaeella lactis</name>
    <dbReference type="NCBI Taxonomy" id="3046383"/>
    <lineage>
        <taxon>Bacteria</taxon>
        <taxon>Bacillati</taxon>
        <taxon>Bacillota</taxon>
        <taxon>Clostridia</taxon>
        <taxon>Eubacteriales</taxon>
        <taxon>Aristaeellaceae</taxon>
        <taxon>Aristaeella</taxon>
    </lineage>
</organism>
<protein>
    <submittedName>
        <fullName evidence="1">Coenzyme PQQ synthesis protein D (PqqD)</fullName>
    </submittedName>
</protein>
<gene>
    <name evidence="1" type="ORF">SAMN06297397_0853</name>
</gene>
<evidence type="ECO:0000313" key="2">
    <source>
        <dbReference type="Proteomes" id="UP000192328"/>
    </source>
</evidence>
<evidence type="ECO:0000313" key="1">
    <source>
        <dbReference type="EMBL" id="SMC42376.1"/>
    </source>
</evidence>
<comment type="caution">
    <text evidence="1">The sequence shown here is derived from an EMBL/GenBank/DDBJ whole genome shotgun (WGS) entry which is preliminary data.</text>
</comment>
<name>A0AC61PJ79_9FIRM</name>
<keyword evidence="2" id="KW-1185">Reference proteome</keyword>
<dbReference type="Proteomes" id="UP000192328">
    <property type="component" value="Unassembled WGS sequence"/>
</dbReference>
<reference evidence="1" key="1">
    <citation type="submission" date="2017-04" db="EMBL/GenBank/DDBJ databases">
        <authorList>
            <person name="Varghese N."/>
            <person name="Submissions S."/>
        </authorList>
    </citation>
    <scope>NUCLEOTIDE SEQUENCE</scope>
    <source>
        <strain evidence="1">WTE2008</strain>
    </source>
</reference>
<proteinExistence type="predicted"/>
<accession>A0AC61PJ79</accession>
<dbReference type="EMBL" id="FWXZ01000001">
    <property type="protein sequence ID" value="SMC42376.1"/>
    <property type="molecule type" value="Genomic_DNA"/>
</dbReference>
<sequence>MKIKEGYVINKLGGGYVVVTVGDASRDFNGLIRLNNAGAFLWENIRDGLNTKEKLIRAMLDYYDDLDEETARKDLDEFLEVVEFAIEE</sequence>